<evidence type="ECO:0000313" key="4">
    <source>
        <dbReference type="Proteomes" id="UP001203338"/>
    </source>
</evidence>
<sequence length="128" mass="14146">MTLTQYLVAWMVYILASLGCLAVWWRMTRGFGPALSAWLRLFAAVLVLTPGLTSPDMHYMSPAFLGALFDGLTNGPEAMMRNGILLGGVLIIVSVGKILFFRSPKKRATRKDTSHRSNPGQRIEPKAH</sequence>
<feature type="transmembrane region" description="Helical" evidence="2">
    <location>
        <begin position="83"/>
        <end position="101"/>
    </location>
</feature>
<evidence type="ECO:0008006" key="5">
    <source>
        <dbReference type="Google" id="ProtNLM"/>
    </source>
</evidence>
<organism evidence="3 4">
    <name type="scientific">Parendozoicomonas callyspongiae</name>
    <dbReference type="NCBI Taxonomy" id="2942213"/>
    <lineage>
        <taxon>Bacteria</taxon>
        <taxon>Pseudomonadati</taxon>
        <taxon>Pseudomonadota</taxon>
        <taxon>Gammaproteobacteria</taxon>
        <taxon>Oceanospirillales</taxon>
        <taxon>Endozoicomonadaceae</taxon>
        <taxon>Parendozoicomonas</taxon>
    </lineage>
</organism>
<feature type="transmembrane region" description="Helical" evidence="2">
    <location>
        <begin position="37"/>
        <end position="53"/>
    </location>
</feature>
<dbReference type="EMBL" id="JAMFLX010000002">
    <property type="protein sequence ID" value="MCL6268641.1"/>
    <property type="molecule type" value="Genomic_DNA"/>
</dbReference>
<accession>A0ABT0PBK6</accession>
<protein>
    <recommendedName>
        <fullName evidence="5">Integral membrane protein</fullName>
    </recommendedName>
</protein>
<comment type="caution">
    <text evidence="3">The sequence shown here is derived from an EMBL/GenBank/DDBJ whole genome shotgun (WGS) entry which is preliminary data.</text>
</comment>
<keyword evidence="4" id="KW-1185">Reference proteome</keyword>
<dbReference type="RefSeq" id="WP_249697480.1">
    <property type="nucleotide sequence ID" value="NZ_JAMFLX010000002.1"/>
</dbReference>
<evidence type="ECO:0000256" key="2">
    <source>
        <dbReference type="SAM" id="Phobius"/>
    </source>
</evidence>
<feature type="transmembrane region" description="Helical" evidence="2">
    <location>
        <begin position="6"/>
        <end position="25"/>
    </location>
</feature>
<proteinExistence type="predicted"/>
<keyword evidence="2" id="KW-0812">Transmembrane</keyword>
<evidence type="ECO:0000313" key="3">
    <source>
        <dbReference type="EMBL" id="MCL6268641.1"/>
    </source>
</evidence>
<keyword evidence="2" id="KW-0472">Membrane</keyword>
<reference evidence="3 4" key="1">
    <citation type="submission" date="2022-05" db="EMBL/GenBank/DDBJ databases">
        <authorList>
            <person name="Park J.-S."/>
        </authorList>
    </citation>
    <scope>NUCLEOTIDE SEQUENCE [LARGE SCALE GENOMIC DNA]</scope>
    <source>
        <strain evidence="3 4">2012CJ34-2</strain>
    </source>
</reference>
<dbReference type="Proteomes" id="UP001203338">
    <property type="component" value="Unassembled WGS sequence"/>
</dbReference>
<gene>
    <name evidence="3" type="ORF">M3P05_01565</name>
</gene>
<keyword evidence="2" id="KW-1133">Transmembrane helix</keyword>
<feature type="region of interest" description="Disordered" evidence="1">
    <location>
        <begin position="105"/>
        <end position="128"/>
    </location>
</feature>
<name>A0ABT0PBK6_9GAMM</name>
<evidence type="ECO:0000256" key="1">
    <source>
        <dbReference type="SAM" id="MobiDB-lite"/>
    </source>
</evidence>